<name>A0A367XEY1_9PROT</name>
<dbReference type="SUPFAM" id="SSF56425">
    <property type="entry name" value="Succinate dehydrogenase/fumarate reductase flavoprotein, catalytic domain"/>
    <property type="match status" value="1"/>
</dbReference>
<gene>
    <name evidence="16" type="ORF">TH44_06035</name>
</gene>
<comment type="catalytic activity">
    <reaction evidence="9">
        <text>L-aspartate + O2 = iminosuccinate + H2O2</text>
        <dbReference type="Rhea" id="RHEA:25876"/>
        <dbReference type="ChEBI" id="CHEBI:15379"/>
        <dbReference type="ChEBI" id="CHEBI:16240"/>
        <dbReference type="ChEBI" id="CHEBI:29991"/>
        <dbReference type="ChEBI" id="CHEBI:77875"/>
        <dbReference type="EC" id="1.4.3.16"/>
    </reaction>
    <physiologicalReaction direction="left-to-right" evidence="9">
        <dbReference type="Rhea" id="RHEA:25877"/>
    </physiologicalReaction>
</comment>
<dbReference type="GO" id="GO:0034628">
    <property type="term" value="P:'de novo' NAD+ biosynthetic process from L-aspartate"/>
    <property type="evidence" value="ECO:0007669"/>
    <property type="project" value="TreeGrafter"/>
</dbReference>
<evidence type="ECO:0000256" key="8">
    <source>
        <dbReference type="ARBA" id="ARBA00023002"/>
    </source>
</evidence>
<organism evidence="16 17">
    <name type="scientific">Thalassospira xiamenensis</name>
    <dbReference type="NCBI Taxonomy" id="220697"/>
    <lineage>
        <taxon>Bacteria</taxon>
        <taxon>Pseudomonadati</taxon>
        <taxon>Pseudomonadota</taxon>
        <taxon>Alphaproteobacteria</taxon>
        <taxon>Rhodospirillales</taxon>
        <taxon>Thalassospiraceae</taxon>
        <taxon>Thalassospira</taxon>
    </lineage>
</organism>
<dbReference type="FunFam" id="3.90.700.10:FF:000002">
    <property type="entry name" value="L-aspartate oxidase"/>
    <property type="match status" value="1"/>
</dbReference>
<reference evidence="16 17" key="1">
    <citation type="submission" date="2014-07" db="EMBL/GenBank/DDBJ databases">
        <title>Draft genome sequence of Thalassospira xiamenensis IB13.</title>
        <authorList>
            <person name="Lai Q."/>
            <person name="Shao Z."/>
        </authorList>
    </citation>
    <scope>NUCLEOTIDE SEQUENCE [LARGE SCALE GENOMIC DNA]</scope>
    <source>
        <strain evidence="16 17">IB13</strain>
    </source>
</reference>
<dbReference type="Pfam" id="PF02910">
    <property type="entry name" value="Succ_DH_flav_C"/>
    <property type="match status" value="1"/>
</dbReference>
<evidence type="ECO:0000259" key="14">
    <source>
        <dbReference type="Pfam" id="PF00890"/>
    </source>
</evidence>
<evidence type="ECO:0000256" key="1">
    <source>
        <dbReference type="ARBA" id="ARBA00001974"/>
    </source>
</evidence>
<dbReference type="InterPro" id="IPR037099">
    <property type="entry name" value="Fum_R/Succ_DH_flav-like_C_sf"/>
</dbReference>
<evidence type="ECO:0000256" key="7">
    <source>
        <dbReference type="ARBA" id="ARBA00022827"/>
    </source>
</evidence>
<comment type="pathway">
    <text evidence="2 12">Cofactor biosynthesis; NAD(+) biosynthesis; iminoaspartate from L-aspartate (oxidase route): step 1/1.</text>
</comment>
<dbReference type="InterPro" id="IPR003953">
    <property type="entry name" value="FAD-dep_OxRdtase_2_FAD-bd"/>
</dbReference>
<evidence type="ECO:0000313" key="16">
    <source>
        <dbReference type="EMBL" id="RCK51969.1"/>
    </source>
</evidence>
<comment type="similarity">
    <text evidence="3 12">Belongs to the FAD-dependent oxidoreductase 2 family. NadB subfamily.</text>
</comment>
<feature type="domain" description="FAD-dependent oxidoreductase 2 FAD-binding" evidence="14">
    <location>
        <begin position="29"/>
        <end position="410"/>
    </location>
</feature>
<dbReference type="EMBL" id="JPWJ01000002">
    <property type="protein sequence ID" value="RCK51969.1"/>
    <property type="molecule type" value="Genomic_DNA"/>
</dbReference>
<keyword evidence="7 12" id="KW-0274">FAD</keyword>
<dbReference type="Proteomes" id="UP000252266">
    <property type="component" value="Unassembled WGS sequence"/>
</dbReference>
<evidence type="ECO:0000256" key="12">
    <source>
        <dbReference type="RuleBase" id="RU362049"/>
    </source>
</evidence>
<keyword evidence="13" id="KW-0175">Coiled coil</keyword>
<dbReference type="NCBIfam" id="TIGR00551">
    <property type="entry name" value="nadB"/>
    <property type="match status" value="1"/>
</dbReference>
<evidence type="ECO:0000256" key="5">
    <source>
        <dbReference type="ARBA" id="ARBA00022630"/>
    </source>
</evidence>
<evidence type="ECO:0000256" key="2">
    <source>
        <dbReference type="ARBA" id="ARBA00004950"/>
    </source>
</evidence>
<dbReference type="SUPFAM" id="SSF46977">
    <property type="entry name" value="Succinate dehydrogenase/fumarate reductase flavoprotein C-terminal domain"/>
    <property type="match status" value="1"/>
</dbReference>
<dbReference type="AlphaFoldDB" id="A0A367XEY1"/>
<dbReference type="InterPro" id="IPR005288">
    <property type="entry name" value="NadB"/>
</dbReference>
<dbReference type="GO" id="GO:0008734">
    <property type="term" value="F:L-aspartate oxidase activity"/>
    <property type="evidence" value="ECO:0007669"/>
    <property type="project" value="UniProtKB-UniRule"/>
</dbReference>
<evidence type="ECO:0000256" key="10">
    <source>
        <dbReference type="NCBIfam" id="TIGR00551"/>
    </source>
</evidence>
<proteinExistence type="inferred from homology"/>
<feature type="domain" description="Fumarate reductase/succinate dehydrogenase flavoprotein-like C-terminal" evidence="15">
    <location>
        <begin position="459"/>
        <end position="553"/>
    </location>
</feature>
<dbReference type="PIRSF" id="PIRSF000171">
    <property type="entry name" value="SDHA_APRA_LASPO"/>
    <property type="match status" value="1"/>
</dbReference>
<feature type="coiled-coil region" evidence="13">
    <location>
        <begin position="471"/>
        <end position="498"/>
    </location>
</feature>
<dbReference type="Gene3D" id="1.20.58.100">
    <property type="entry name" value="Fumarate reductase/succinate dehydrogenase flavoprotein-like, C-terminal domain"/>
    <property type="match status" value="1"/>
</dbReference>
<comment type="subcellular location">
    <subcellularLocation>
        <location evidence="12">Cytoplasm</location>
    </subcellularLocation>
</comment>
<evidence type="ECO:0000256" key="9">
    <source>
        <dbReference type="ARBA" id="ARBA00048305"/>
    </source>
</evidence>
<dbReference type="EC" id="1.4.3.16" evidence="4 10"/>
<feature type="active site" description="Proton acceptor" evidence="11">
    <location>
        <position position="308"/>
    </location>
</feature>
<dbReference type="PANTHER" id="PTHR42716:SF2">
    <property type="entry name" value="L-ASPARTATE OXIDASE, CHLOROPLASTIC"/>
    <property type="match status" value="1"/>
</dbReference>
<dbReference type="GO" id="GO:0005737">
    <property type="term" value="C:cytoplasm"/>
    <property type="evidence" value="ECO:0007669"/>
    <property type="project" value="UniProtKB-SubCell"/>
</dbReference>
<dbReference type="UniPathway" id="UPA00253">
    <property type="reaction ID" value="UER00326"/>
</dbReference>
<dbReference type="Gene3D" id="3.90.700.10">
    <property type="entry name" value="Succinate dehydrogenase/fumarate reductase flavoprotein, catalytic domain"/>
    <property type="match status" value="1"/>
</dbReference>
<dbReference type="NCBIfam" id="NF006567">
    <property type="entry name" value="PRK09077.1"/>
    <property type="match status" value="1"/>
</dbReference>
<evidence type="ECO:0000313" key="17">
    <source>
        <dbReference type="Proteomes" id="UP000252266"/>
    </source>
</evidence>
<keyword evidence="6 12" id="KW-0662">Pyridine nucleotide biosynthesis</keyword>
<evidence type="ECO:0000256" key="11">
    <source>
        <dbReference type="PIRSR" id="PIRSR000171-1"/>
    </source>
</evidence>
<dbReference type="Gene3D" id="3.50.50.60">
    <property type="entry name" value="FAD/NAD(P)-binding domain"/>
    <property type="match status" value="1"/>
</dbReference>
<keyword evidence="5 12" id="KW-0285">Flavoprotein</keyword>
<comment type="cofactor">
    <cofactor evidence="1 12">
        <name>FAD</name>
        <dbReference type="ChEBI" id="CHEBI:57692"/>
    </cofactor>
</comment>
<dbReference type="InterPro" id="IPR027477">
    <property type="entry name" value="Succ_DH/fumarate_Rdtase_cat_sf"/>
</dbReference>
<dbReference type="PRINTS" id="PR00368">
    <property type="entry name" value="FADPNR"/>
</dbReference>
<dbReference type="PANTHER" id="PTHR42716">
    <property type="entry name" value="L-ASPARTATE OXIDASE"/>
    <property type="match status" value="1"/>
</dbReference>
<dbReference type="SUPFAM" id="SSF51905">
    <property type="entry name" value="FAD/NAD(P)-binding domain"/>
    <property type="match status" value="1"/>
</dbReference>
<keyword evidence="8 12" id="KW-0560">Oxidoreductase</keyword>
<evidence type="ECO:0000256" key="13">
    <source>
        <dbReference type="SAM" id="Coils"/>
    </source>
</evidence>
<evidence type="ECO:0000256" key="6">
    <source>
        <dbReference type="ARBA" id="ARBA00022642"/>
    </source>
</evidence>
<accession>A0A367XEY1</accession>
<dbReference type="FunFam" id="1.20.58.100:FF:000002">
    <property type="entry name" value="L-aspartate oxidase"/>
    <property type="match status" value="1"/>
</dbReference>
<evidence type="ECO:0000259" key="15">
    <source>
        <dbReference type="Pfam" id="PF02910"/>
    </source>
</evidence>
<protein>
    <recommendedName>
        <fullName evidence="4 10">L-aspartate oxidase</fullName>
        <ecNumber evidence="4 10">1.4.3.16</ecNumber>
    </recommendedName>
</protein>
<comment type="function">
    <text evidence="12">Catalyzes the oxidation of L-aspartate to iminoaspartate.</text>
</comment>
<evidence type="ECO:0000256" key="3">
    <source>
        <dbReference type="ARBA" id="ARBA00008562"/>
    </source>
</evidence>
<dbReference type="InterPro" id="IPR036188">
    <property type="entry name" value="FAD/NAD-bd_sf"/>
</dbReference>
<dbReference type="Pfam" id="PF00890">
    <property type="entry name" value="FAD_binding_2"/>
    <property type="match status" value="1"/>
</dbReference>
<evidence type="ECO:0000256" key="4">
    <source>
        <dbReference type="ARBA" id="ARBA00012173"/>
    </source>
</evidence>
<comment type="caution">
    <text evidence="16">The sequence shown here is derived from an EMBL/GenBank/DDBJ whole genome shotgun (WGS) entry which is preliminary data.</text>
</comment>
<sequence length="568" mass="62786">MMTPPRQMPSVALPHKRWDIMTDLSFHYDVLVIGSGAAGLSTALKLAPHVKVAVLSKGKIDDGSTNWAQGGIAAVLDAADSIESHVEDTLIAGAGLCKRDTVEFVARNAPNAIKWLDELGIQLTRDPEGGNDQPFHLTREGGHSHRRIVHAADATGRAVQTTLQGEAVKHPNIKIFENYLAIDLVTDRKLGGEGRRCIGAYALDLTTGKVRSFNARTVVLATGGASKVYRFTSNPDGSTGDGIAMAWRAGCRVMNMEFSQFHPTCLYHPQAKSFLITEAVRGEGGKLLLADGTRFMDRFDERGELAPRDIVARAIDHEMKRLGADCVYLDITHKGEDFIREHFPTIHETCLTYGIDMTKQPIPVVPAAHYTCGGVLTDLRGRTDLTGLYAIGECAGTGLHGANRLASNSLLECLVFGEAAARDIVEALPVDDRFNDLPDWDETGITDSDEEVIVAHNWEQLRNVMWDFVGIVRTTKRLQRAQHRIDLLLSEIDEYYGNFRVTNDLLELRNLSVVAKLIIQSALWRHESRGLHYTTDYPERDDSATPRQTILVPENFAGRWVVSGQWKT</sequence>
<dbReference type="InterPro" id="IPR015939">
    <property type="entry name" value="Fum_Rdtase/Succ_DH_flav-like_C"/>
</dbReference>